<feature type="compositionally biased region" description="Low complexity" evidence="1">
    <location>
        <begin position="49"/>
        <end position="59"/>
    </location>
</feature>
<evidence type="ECO:0000256" key="1">
    <source>
        <dbReference type="SAM" id="MobiDB-lite"/>
    </source>
</evidence>
<comment type="caution">
    <text evidence="2">The sequence shown here is derived from an EMBL/GenBank/DDBJ whole genome shotgun (WGS) entry which is preliminary data.</text>
</comment>
<accession>A0A8T3CBK0</accession>
<dbReference type="AlphaFoldDB" id="A0A8T3CBK0"/>
<proteinExistence type="predicted"/>
<sequence length="137" mass="15129">MLAEEGLLPEDGNFEANEKVFKTIMGPEHPGRVRTQGFGVTPSRYFPQSTTTPGNSSGSNIALERVVRLEEVVQTLQSEVRQFMKNYKGQHPPRQHPPPGSSTMEIGKMVQLQSVHGSWSKRPVLVANIGDAKAVYI</sequence>
<dbReference type="EMBL" id="JAGYWB010000001">
    <property type="protein sequence ID" value="KAI0530792.1"/>
    <property type="molecule type" value="Genomic_DNA"/>
</dbReference>
<gene>
    <name evidence="2" type="ORF">KFK09_000340</name>
</gene>
<name>A0A8T3CBK0_DENNO</name>
<protein>
    <submittedName>
        <fullName evidence="2">Uncharacterized protein</fullName>
    </submittedName>
</protein>
<dbReference type="SMR" id="A0A8T3CBK0"/>
<dbReference type="OrthoDB" id="851522at2759"/>
<evidence type="ECO:0000313" key="3">
    <source>
        <dbReference type="Proteomes" id="UP000829196"/>
    </source>
</evidence>
<dbReference type="Proteomes" id="UP000829196">
    <property type="component" value="Unassembled WGS sequence"/>
</dbReference>
<evidence type="ECO:0000313" key="2">
    <source>
        <dbReference type="EMBL" id="KAI0530792.1"/>
    </source>
</evidence>
<feature type="region of interest" description="Disordered" evidence="1">
    <location>
        <begin position="27"/>
        <end position="59"/>
    </location>
</feature>
<keyword evidence="3" id="KW-1185">Reference proteome</keyword>
<reference evidence="2" key="1">
    <citation type="journal article" date="2022" name="Front. Genet.">
        <title>Chromosome-Scale Assembly of the Dendrobium nobile Genome Provides Insights Into the Molecular Mechanism of the Biosynthesis of the Medicinal Active Ingredient of Dendrobium.</title>
        <authorList>
            <person name="Xu Q."/>
            <person name="Niu S.-C."/>
            <person name="Li K.-L."/>
            <person name="Zheng P.-J."/>
            <person name="Zhang X.-J."/>
            <person name="Jia Y."/>
            <person name="Liu Y."/>
            <person name="Niu Y.-X."/>
            <person name="Yu L.-H."/>
            <person name="Chen D.-F."/>
            <person name="Zhang G.-Q."/>
        </authorList>
    </citation>
    <scope>NUCLEOTIDE SEQUENCE</scope>
    <source>
        <tissue evidence="2">Leaf</tissue>
    </source>
</reference>
<organism evidence="2 3">
    <name type="scientific">Dendrobium nobile</name>
    <name type="common">Orchid</name>
    <dbReference type="NCBI Taxonomy" id="94219"/>
    <lineage>
        <taxon>Eukaryota</taxon>
        <taxon>Viridiplantae</taxon>
        <taxon>Streptophyta</taxon>
        <taxon>Embryophyta</taxon>
        <taxon>Tracheophyta</taxon>
        <taxon>Spermatophyta</taxon>
        <taxon>Magnoliopsida</taxon>
        <taxon>Liliopsida</taxon>
        <taxon>Asparagales</taxon>
        <taxon>Orchidaceae</taxon>
        <taxon>Epidendroideae</taxon>
        <taxon>Malaxideae</taxon>
        <taxon>Dendrobiinae</taxon>
        <taxon>Dendrobium</taxon>
    </lineage>
</organism>